<dbReference type="PROSITE" id="PS51272">
    <property type="entry name" value="SLH"/>
    <property type="match status" value="3"/>
</dbReference>
<evidence type="ECO:0000256" key="1">
    <source>
        <dbReference type="ARBA" id="ARBA00022737"/>
    </source>
</evidence>
<evidence type="ECO:0000313" key="5">
    <source>
        <dbReference type="EMBL" id="GAQ24581.1"/>
    </source>
</evidence>
<evidence type="ECO:0000256" key="3">
    <source>
        <dbReference type="SAM" id="SignalP"/>
    </source>
</evidence>
<feature type="signal peptide" evidence="3">
    <location>
        <begin position="1"/>
        <end position="26"/>
    </location>
</feature>
<accession>A0A0U9HCQ3</accession>
<evidence type="ECO:0000313" key="6">
    <source>
        <dbReference type="Proteomes" id="UP000062160"/>
    </source>
</evidence>
<evidence type="ECO:0000256" key="2">
    <source>
        <dbReference type="SAM" id="MobiDB-lite"/>
    </source>
</evidence>
<feature type="domain" description="SLH" evidence="4">
    <location>
        <begin position="237"/>
        <end position="296"/>
    </location>
</feature>
<proteinExistence type="predicted"/>
<dbReference type="AlphaFoldDB" id="A0A0U9HCQ3"/>
<organism evidence="5">
    <name type="scientific">Tepidanaerobacter syntrophicus</name>
    <dbReference type="NCBI Taxonomy" id="224999"/>
    <lineage>
        <taxon>Bacteria</taxon>
        <taxon>Bacillati</taxon>
        <taxon>Bacillota</taxon>
        <taxon>Clostridia</taxon>
        <taxon>Thermosediminibacterales</taxon>
        <taxon>Tepidanaerobacteraceae</taxon>
        <taxon>Tepidanaerobacter</taxon>
    </lineage>
</organism>
<keyword evidence="3" id="KW-0732">Signal</keyword>
<feature type="region of interest" description="Disordered" evidence="2">
    <location>
        <begin position="138"/>
        <end position="175"/>
    </location>
</feature>
<feature type="domain" description="SLH" evidence="4">
    <location>
        <begin position="304"/>
        <end position="367"/>
    </location>
</feature>
<feature type="chain" id="PRO_5006864862" evidence="3">
    <location>
        <begin position="27"/>
        <end position="369"/>
    </location>
</feature>
<dbReference type="Proteomes" id="UP000062160">
    <property type="component" value="Unassembled WGS sequence"/>
</dbReference>
<dbReference type="EMBL" id="DF976999">
    <property type="protein sequence ID" value="GAQ24581.1"/>
    <property type="molecule type" value="Genomic_DNA"/>
</dbReference>
<dbReference type="Pfam" id="PF00395">
    <property type="entry name" value="SLH"/>
    <property type="match status" value="3"/>
</dbReference>
<keyword evidence="6" id="KW-1185">Reference proteome</keyword>
<dbReference type="STRING" id="224999.GCA_001485475_00580"/>
<gene>
    <name evidence="5" type="ORF">TSYNT_5428</name>
</gene>
<dbReference type="PANTHER" id="PTHR43308:SF5">
    <property type="entry name" value="S-LAYER PROTEIN _ PEPTIDOGLYCAN ENDO-BETA-N-ACETYLGLUCOSAMINIDASE"/>
    <property type="match status" value="1"/>
</dbReference>
<reference evidence="5" key="1">
    <citation type="journal article" date="2016" name="Genome Announc.">
        <title>Draft Genome Sequence of the Syntrophic Lactate-Degrading Bacterium Tepidanaerobacter syntrophicus JLT.</title>
        <authorList>
            <person name="Matsuura N."/>
            <person name="Ohashi A."/>
            <person name="Tourlousse D.M."/>
            <person name="Sekiguchi Y."/>
        </authorList>
    </citation>
    <scope>NUCLEOTIDE SEQUENCE [LARGE SCALE GENOMIC DNA]</scope>
    <source>
        <strain evidence="5">JL</strain>
    </source>
</reference>
<feature type="compositionally biased region" description="Low complexity" evidence="2">
    <location>
        <begin position="140"/>
        <end position="159"/>
    </location>
</feature>
<protein>
    <submittedName>
        <fullName evidence="5">S-layer homology domain-containing protein</fullName>
    </submittedName>
</protein>
<evidence type="ECO:0000259" key="4">
    <source>
        <dbReference type="PROSITE" id="PS51272"/>
    </source>
</evidence>
<dbReference type="RefSeq" id="WP_059031631.1">
    <property type="nucleotide sequence ID" value="NZ_DF976999.1"/>
</dbReference>
<dbReference type="InterPro" id="IPR051465">
    <property type="entry name" value="Cell_Envelope_Struct_Comp"/>
</dbReference>
<name>A0A0U9HCQ3_9FIRM</name>
<dbReference type="InterPro" id="IPR001119">
    <property type="entry name" value="SLH_dom"/>
</dbReference>
<feature type="domain" description="SLH" evidence="4">
    <location>
        <begin position="173"/>
        <end position="236"/>
    </location>
</feature>
<sequence>MFKLKTVLVLALAALLVLSSFTPALATIDTSLIDKGLEKFNELSPSTQKEAIDLLKTYFKSSGTLEVLKQDLPSALKIVLGDDYEAQLEDKGLSVSRLKSQVDELKSWSYEDRMAIIDKIQSGDSEGIADLVEKYKNIEAPSDPSGGSGTAGSSTSSPASEKEQETDTGQEPTPAAAFTDITNHWAKTQIQYIAEKGIIQGKASGIFAPEDSVTRAEFTAMMVRLLQPEVSEETVIPFLDVAETDWFYETVKTAYAANLAKGKGDLFDPEGKITREEMTVLVARAAALKGKSVSIDTAEIDQLLLPFKDKEEISDWAKTETAVALKLGLVRGTTAELFQPKANATRAEAAVIIYNLYGVLNGESDTMTE</sequence>
<keyword evidence="1" id="KW-0677">Repeat</keyword>
<dbReference type="PANTHER" id="PTHR43308">
    <property type="entry name" value="OUTER MEMBRANE PROTEIN ALPHA-RELATED"/>
    <property type="match status" value="1"/>
</dbReference>